<protein>
    <submittedName>
        <fullName evidence="1">Uncharacterized protein</fullName>
    </submittedName>
</protein>
<dbReference type="STRING" id="1839801.Dform_02022"/>
<name>A0A1P8FA48_9CHLR</name>
<dbReference type="EMBL" id="CP018258">
    <property type="protein sequence ID" value="APV45335.1"/>
    <property type="molecule type" value="Genomic_DNA"/>
</dbReference>
<dbReference type="KEGG" id="dfo:Dform_02022"/>
<reference evidence="2" key="1">
    <citation type="submission" date="2016-11" db="EMBL/GenBank/DDBJ databases">
        <title>Dehalogenimonas formicexedens sp. nov., a chlorinated alkane respiring bacterium isolated from contaminated groundwater.</title>
        <authorList>
            <person name="Key T.A."/>
            <person name="Bowman K.S."/>
            <person name="Lee I."/>
            <person name="Chun J."/>
            <person name="Albuquerque L."/>
            <person name="da Costa M.S."/>
            <person name="Rainey F.A."/>
            <person name="Moe W.M."/>
        </authorList>
    </citation>
    <scope>NUCLEOTIDE SEQUENCE [LARGE SCALE GENOMIC DNA]</scope>
    <source>
        <strain evidence="2">NSZ-14</strain>
    </source>
</reference>
<dbReference type="Gene3D" id="3.40.50.300">
    <property type="entry name" value="P-loop containing nucleotide triphosphate hydrolases"/>
    <property type="match status" value="1"/>
</dbReference>
<organism evidence="1 2">
    <name type="scientific">Dehalogenimonas formicexedens</name>
    <dbReference type="NCBI Taxonomy" id="1839801"/>
    <lineage>
        <taxon>Bacteria</taxon>
        <taxon>Bacillati</taxon>
        <taxon>Chloroflexota</taxon>
        <taxon>Dehalococcoidia</taxon>
        <taxon>Dehalococcoidales</taxon>
        <taxon>Dehalococcoidaceae</taxon>
        <taxon>Dehalogenimonas</taxon>
    </lineage>
</organism>
<proteinExistence type="predicted"/>
<keyword evidence="2" id="KW-1185">Reference proteome</keyword>
<evidence type="ECO:0000313" key="2">
    <source>
        <dbReference type="Proteomes" id="UP000185934"/>
    </source>
</evidence>
<dbReference type="SUPFAM" id="SSF52540">
    <property type="entry name" value="P-loop containing nucleoside triphosphate hydrolases"/>
    <property type="match status" value="1"/>
</dbReference>
<sequence>MTNNKYREYFDIDERYFPCIDDAAIKAGAPWDNTYPHSTFIDMLTEMERALARQNNGKTLWIEGAYGTGKSQCAYALRKILEVPEVELRAYWDIYDPLKKKSDLLEKLIGHKKKGIVVAHRYASGGIMSARDLFFAIQESVKSALVQQKVSYLGENTLKESIIAWLEDTDHKLMFNSLLQNLGKEWRALFSQSTADDVLNMLRKNGEVKSLVSNIFRLANKEGITALTIDSDRLINWLTDIIDHNNVRIVFIWDEFSDYFKNNRESLSEFQKIAALVQNKPFYFIVVTHEPQQIYVADNDRGNQSKVSDRFISIPIVLPDNIAFDLIGEAFTVKPAARLDWDTLVDGDLGSQTNSARTAVMKATNIIDHQVMKKILPIHPMTALLLKNIASAFKSNQRSMFDFIKTSNTDDVKAFQWFIDHAGPFDDHPLLTVDMLWNFFYEKGKNHLTSDIRLILDTFQQQQNLREDEKAVLKAILIMQAIDQRLGGAIDLFKATEQNLSYVFAGISSGLDVSCKNIAKGLKEKGVLVANPISGGRYAYAAAVLAGDQAKIDAHKKDVRQNSTTSKLVTEGGLSTVLSLSPALRLRFESEPGTGKIMPVTAADLTRTLNILRDKATGWNFHAVIAFAKDEAEGGDVP</sequence>
<accession>A0A1P8FA48</accession>
<dbReference type="InterPro" id="IPR027417">
    <property type="entry name" value="P-loop_NTPase"/>
</dbReference>
<gene>
    <name evidence="1" type="ORF">Dform_02022</name>
</gene>
<dbReference type="RefSeq" id="WP_076004841.1">
    <property type="nucleotide sequence ID" value="NZ_CP018258.1"/>
</dbReference>
<evidence type="ECO:0000313" key="1">
    <source>
        <dbReference type="EMBL" id="APV45335.1"/>
    </source>
</evidence>
<dbReference type="Proteomes" id="UP000185934">
    <property type="component" value="Chromosome"/>
</dbReference>
<dbReference type="OrthoDB" id="9812271at2"/>
<dbReference type="AlphaFoldDB" id="A0A1P8FA48"/>